<evidence type="ECO:0000313" key="2">
    <source>
        <dbReference type="Proteomes" id="UP000626210"/>
    </source>
</evidence>
<dbReference type="EMBL" id="BMYK01000027">
    <property type="protein sequence ID" value="GHC98945.1"/>
    <property type="molecule type" value="Genomic_DNA"/>
</dbReference>
<accession>A0ABQ3G9L8</accession>
<proteinExistence type="predicted"/>
<sequence>MAARAAACALAAWACADTASSHALRHELQVGEAIVVALRFTDGEPFAFERYELFRGEGKEPVQTGLTDGAGRLVLLPGTGAAAMGWRLRAYAADGHGIETALAIPQHDGVPPAAAEPPAPALPDWGRVVAGVCLILGLGLLGRRLLRRPPR</sequence>
<comment type="caution">
    <text evidence="1">The sequence shown here is derived from an EMBL/GenBank/DDBJ whole genome shotgun (WGS) entry which is preliminary data.</text>
</comment>
<dbReference type="Proteomes" id="UP000626210">
    <property type="component" value="Unassembled WGS sequence"/>
</dbReference>
<gene>
    <name evidence="1" type="ORF">GCM10007320_55130</name>
</gene>
<keyword evidence="2" id="KW-1185">Reference proteome</keyword>
<protein>
    <recommendedName>
        <fullName evidence="3">ABC transporter permease</fullName>
    </recommendedName>
</protein>
<organism evidence="1 2">
    <name type="scientific">Pseudorhodoferax aquiterrae</name>
    <dbReference type="NCBI Taxonomy" id="747304"/>
    <lineage>
        <taxon>Bacteria</taxon>
        <taxon>Pseudomonadati</taxon>
        <taxon>Pseudomonadota</taxon>
        <taxon>Betaproteobacteria</taxon>
        <taxon>Burkholderiales</taxon>
        <taxon>Comamonadaceae</taxon>
    </lineage>
</organism>
<evidence type="ECO:0000313" key="1">
    <source>
        <dbReference type="EMBL" id="GHC98945.1"/>
    </source>
</evidence>
<evidence type="ECO:0008006" key="3">
    <source>
        <dbReference type="Google" id="ProtNLM"/>
    </source>
</evidence>
<name>A0ABQ3G9L8_9BURK</name>
<reference evidence="2" key="1">
    <citation type="journal article" date="2019" name="Int. J. Syst. Evol. Microbiol.">
        <title>The Global Catalogue of Microorganisms (GCM) 10K type strain sequencing project: providing services to taxonomists for standard genome sequencing and annotation.</title>
        <authorList>
            <consortium name="The Broad Institute Genomics Platform"/>
            <consortium name="The Broad Institute Genome Sequencing Center for Infectious Disease"/>
            <person name="Wu L."/>
            <person name="Ma J."/>
        </authorList>
    </citation>
    <scope>NUCLEOTIDE SEQUENCE [LARGE SCALE GENOMIC DNA]</scope>
    <source>
        <strain evidence="2">KCTC 23314</strain>
    </source>
</reference>